<evidence type="ECO:0000259" key="7">
    <source>
        <dbReference type="PROSITE" id="PS50165"/>
    </source>
</evidence>
<dbReference type="SMART" id="SM00465">
    <property type="entry name" value="GIYc"/>
    <property type="match status" value="1"/>
</dbReference>
<dbReference type="Pfam" id="PF08459">
    <property type="entry name" value="UvrC_RNaseH_dom"/>
    <property type="match status" value="1"/>
</dbReference>
<evidence type="ECO:0000256" key="4">
    <source>
        <dbReference type="ARBA" id="ARBA00022881"/>
    </source>
</evidence>
<dbReference type="Proteomes" id="UP000178851">
    <property type="component" value="Unassembled WGS sequence"/>
</dbReference>
<evidence type="ECO:0000256" key="1">
    <source>
        <dbReference type="ARBA" id="ARBA00022490"/>
    </source>
</evidence>
<name>A0A1F7YJ12_9BACT</name>
<dbReference type="Gene3D" id="3.40.1440.10">
    <property type="entry name" value="GIY-YIG endonuclease"/>
    <property type="match status" value="1"/>
</dbReference>
<dbReference type="SUPFAM" id="SSF82771">
    <property type="entry name" value="GIY-YIG endonuclease"/>
    <property type="match status" value="1"/>
</dbReference>
<dbReference type="PROSITE" id="PS50165">
    <property type="entry name" value="UVRC"/>
    <property type="match status" value="1"/>
</dbReference>
<dbReference type="GO" id="GO:0009380">
    <property type="term" value="C:excinuclease repair complex"/>
    <property type="evidence" value="ECO:0007669"/>
    <property type="project" value="TreeGrafter"/>
</dbReference>
<dbReference type="Gene3D" id="3.30.420.340">
    <property type="entry name" value="UvrC, RNAse H endonuclease domain"/>
    <property type="match status" value="1"/>
</dbReference>
<dbReference type="CDD" id="cd10434">
    <property type="entry name" value="GIY-YIG_UvrC_Cho"/>
    <property type="match status" value="1"/>
</dbReference>
<dbReference type="GO" id="GO:0006289">
    <property type="term" value="P:nucleotide-excision repair"/>
    <property type="evidence" value="ECO:0007669"/>
    <property type="project" value="InterPro"/>
</dbReference>
<dbReference type="EMBL" id="MGGI01000005">
    <property type="protein sequence ID" value="OGM27252.1"/>
    <property type="molecule type" value="Genomic_DNA"/>
</dbReference>
<dbReference type="FunFam" id="3.40.1440.10:FF:000001">
    <property type="entry name" value="UvrABC system protein C"/>
    <property type="match status" value="1"/>
</dbReference>
<feature type="domain" description="UvrC family homology region profile" evidence="7">
    <location>
        <begin position="263"/>
        <end position="378"/>
    </location>
</feature>
<keyword evidence="1" id="KW-0963">Cytoplasm</keyword>
<keyword evidence="5" id="KW-0234">DNA repair</keyword>
<dbReference type="AlphaFoldDB" id="A0A1F7YJ12"/>
<comment type="caution">
    <text evidence="8">The sequence shown here is derived from an EMBL/GenBank/DDBJ whole genome shotgun (WGS) entry which is preliminary data.</text>
</comment>
<evidence type="ECO:0000259" key="6">
    <source>
        <dbReference type="PROSITE" id="PS50164"/>
    </source>
</evidence>
<protein>
    <recommendedName>
        <fullName evidence="10">Excinuclease ABC subunit C</fullName>
    </recommendedName>
</protein>
<accession>A0A1F7YJ12</accession>
<evidence type="ECO:0000256" key="5">
    <source>
        <dbReference type="ARBA" id="ARBA00023204"/>
    </source>
</evidence>
<dbReference type="Pfam" id="PF01541">
    <property type="entry name" value="GIY-YIG"/>
    <property type="match status" value="1"/>
</dbReference>
<feature type="domain" description="GIY-YIG" evidence="6">
    <location>
        <begin position="16"/>
        <end position="93"/>
    </location>
</feature>
<dbReference type="InterPro" id="IPR035901">
    <property type="entry name" value="GIY-YIG_endonuc_sf"/>
</dbReference>
<keyword evidence="2" id="KW-0227">DNA damage</keyword>
<dbReference type="InterPro" id="IPR047296">
    <property type="entry name" value="GIY-YIG_UvrC_Cho"/>
</dbReference>
<organism evidence="8 9">
    <name type="scientific">Candidatus Woesebacteria bacterium RIFCSPHIGHO2_01_FULL_39_28</name>
    <dbReference type="NCBI Taxonomy" id="1802496"/>
    <lineage>
        <taxon>Bacteria</taxon>
        <taxon>Candidatus Woeseibacteriota</taxon>
    </lineage>
</organism>
<dbReference type="PANTHER" id="PTHR30562:SF1">
    <property type="entry name" value="UVRABC SYSTEM PROTEIN C"/>
    <property type="match status" value="1"/>
</dbReference>
<dbReference type="PANTHER" id="PTHR30562">
    <property type="entry name" value="UVRC/OXIDOREDUCTASE"/>
    <property type="match status" value="1"/>
</dbReference>
<sequence>MKSSILTKKIINKTPEVPGIYIFRNYRYSPIYIGKAKNLRRRLSSYFQIHLEPKTALMISNAKFLSTIMVDNEFEALLLEAKLVRDLQPTYNIELKDDKSPLYIAITKEKYPRIFTSRRPQINRFEIQKLYGPFTEPLGAKSILWRLRKIFPFSGHLPTKKPCFYSQIGLCNPCPSTIFYTKDLKLKRSFKIKYLKNISNIKRILSGESKSLANILKKEMDDYSKKEMFEEAKILKNQLEKLEYLTQTTREPEEYLKNPNLLEDVRQKEREDLKKLLNKHFRLKTLERIECYDIAHFAGSYPTASMVTFINGEPEKTLYRHFRIRTKKTKSDTDMIKEVFERRMKHSNQPDGKDGWGNPNLIIVDGGKPQAGTVSQLIKDQIPVMGLAKKFETIVIKKDNTFVEMRLPIGPALNFLMRIRDESHRFARRYHHKLIKKSLTN</sequence>
<evidence type="ECO:0000256" key="3">
    <source>
        <dbReference type="ARBA" id="ARBA00022769"/>
    </source>
</evidence>
<gene>
    <name evidence="8" type="ORF">A2627_03265</name>
</gene>
<evidence type="ECO:0000256" key="2">
    <source>
        <dbReference type="ARBA" id="ARBA00022763"/>
    </source>
</evidence>
<dbReference type="InterPro" id="IPR050066">
    <property type="entry name" value="UvrABC_protein_C"/>
</dbReference>
<dbReference type="InterPro" id="IPR036876">
    <property type="entry name" value="UVR_dom_sf"/>
</dbReference>
<evidence type="ECO:0000313" key="8">
    <source>
        <dbReference type="EMBL" id="OGM27252.1"/>
    </source>
</evidence>
<dbReference type="SUPFAM" id="SSF46600">
    <property type="entry name" value="C-terminal UvrC-binding domain of UvrB"/>
    <property type="match status" value="1"/>
</dbReference>
<dbReference type="InterPro" id="IPR000305">
    <property type="entry name" value="GIY-YIG_endonuc"/>
</dbReference>
<dbReference type="InterPro" id="IPR038476">
    <property type="entry name" value="UvrC_RNase_H_dom_sf"/>
</dbReference>
<keyword evidence="4" id="KW-0267">Excision nuclease</keyword>
<evidence type="ECO:0000313" key="9">
    <source>
        <dbReference type="Proteomes" id="UP000178851"/>
    </source>
</evidence>
<reference evidence="8 9" key="1">
    <citation type="journal article" date="2016" name="Nat. Commun.">
        <title>Thousands of microbial genomes shed light on interconnected biogeochemical processes in an aquifer system.</title>
        <authorList>
            <person name="Anantharaman K."/>
            <person name="Brown C.T."/>
            <person name="Hug L.A."/>
            <person name="Sharon I."/>
            <person name="Castelle C.J."/>
            <person name="Probst A.J."/>
            <person name="Thomas B.C."/>
            <person name="Singh A."/>
            <person name="Wilkins M.J."/>
            <person name="Karaoz U."/>
            <person name="Brodie E.L."/>
            <person name="Williams K.H."/>
            <person name="Hubbard S.S."/>
            <person name="Banfield J.F."/>
        </authorList>
    </citation>
    <scope>NUCLEOTIDE SEQUENCE [LARGE SCALE GENOMIC DNA]</scope>
</reference>
<keyword evidence="3" id="KW-0228">DNA excision</keyword>
<dbReference type="GO" id="GO:0009381">
    <property type="term" value="F:excinuclease ABC activity"/>
    <property type="evidence" value="ECO:0007669"/>
    <property type="project" value="InterPro"/>
</dbReference>
<dbReference type="PROSITE" id="PS50164">
    <property type="entry name" value="GIY_YIG"/>
    <property type="match status" value="1"/>
</dbReference>
<dbReference type="InterPro" id="IPR001162">
    <property type="entry name" value="UvrC_RNase_H_dom"/>
</dbReference>
<proteinExistence type="predicted"/>
<evidence type="ECO:0008006" key="10">
    <source>
        <dbReference type="Google" id="ProtNLM"/>
    </source>
</evidence>